<proteinExistence type="predicted"/>
<comment type="caution">
    <text evidence="1">The sequence shown here is derived from an EMBL/GenBank/DDBJ whole genome shotgun (WGS) entry which is preliminary data.</text>
</comment>
<evidence type="ECO:0000313" key="2">
    <source>
        <dbReference type="Proteomes" id="UP000794436"/>
    </source>
</evidence>
<dbReference type="PANTHER" id="PTHR46586">
    <property type="entry name" value="ANKYRIN REPEAT-CONTAINING PROTEIN"/>
    <property type="match status" value="1"/>
</dbReference>
<evidence type="ECO:0008006" key="3">
    <source>
        <dbReference type="Google" id="ProtNLM"/>
    </source>
</evidence>
<accession>A0A8K1CUQ4</accession>
<evidence type="ECO:0000313" key="1">
    <source>
        <dbReference type="EMBL" id="TMW69303.1"/>
    </source>
</evidence>
<dbReference type="InterPro" id="IPR052050">
    <property type="entry name" value="SecEffector_AnkRepeat"/>
</dbReference>
<keyword evidence="2" id="KW-1185">Reference proteome</keyword>
<name>A0A8K1CUQ4_PYTOL</name>
<organism evidence="1 2">
    <name type="scientific">Pythium oligandrum</name>
    <name type="common">Mycoparasitic fungus</name>
    <dbReference type="NCBI Taxonomy" id="41045"/>
    <lineage>
        <taxon>Eukaryota</taxon>
        <taxon>Sar</taxon>
        <taxon>Stramenopiles</taxon>
        <taxon>Oomycota</taxon>
        <taxon>Peronosporomycetes</taxon>
        <taxon>Pythiales</taxon>
        <taxon>Pythiaceae</taxon>
        <taxon>Pythium</taxon>
    </lineage>
</organism>
<dbReference type="Gene3D" id="1.25.40.20">
    <property type="entry name" value="Ankyrin repeat-containing domain"/>
    <property type="match status" value="3"/>
</dbReference>
<dbReference type="EMBL" id="SPLM01000001">
    <property type="protein sequence ID" value="TMW69303.1"/>
    <property type="molecule type" value="Genomic_DNA"/>
</dbReference>
<dbReference type="AlphaFoldDB" id="A0A8K1CUQ4"/>
<sequence length="906" mass="102301">MSETSVVSVVTNQALLHRIASFQCGLPHALYEFWGQWYVYPRKCNQLRVLLFHLLDQDESLHRLFTRVRLTPTHVKAMGSLPLKKAVERGNARLLAWMLEYTKPKSQRELNLLWDFALRKFDGDFAVLQVLKSQLADGLASCSRVPLITDIRLFEWLCNSLDGFSIPPVVMESAVKRGDLAMIRFLRQHSADVGSRLDLYQEAWLNARYEVLAYLLENHPVPWRSDFARNIAESDLVELLKVMHEASARFERSDDLWPAGMMDTLATLGRLDMLRFLHEHRRGGCTKLAMDEAASRGFLDVVQFLHQNRREGCTTRAMNEAAGNGHVEVVKFLHKHRSEDCTTWAMDVAASNGHFEIVRFLHEHRAEGCTTQAMDNAARNGHFEIVQFLHEHRDEGCTTDAMDGAANGGYLAIVQFLHENRLEGFTSAGFEEALKSGKHDVVRFLASYQSTSCSPSMMTSLLLQGAFDTWLELRTGCDADDGVDEAMREAGRLVKPETVRFLCEVIGRRDLLHLAFEGAAQSAETDRSLIWLIKLNQFDSVSHCHFSEAVRALAFGSQSLNCLSFLLRICCDGSREEAIAFADDMMWGNDAPQLENLTSMEEEDFLAMVDPAVREPSTPDWALKTHVSARIHAPWFSLAIEKGDLPYLQQLHQLSLTSSHGDALAIKFEGTLKPAIQTGRLDIVQWLVEVVEVTLEPTLLETAVMNRKLDIADWLIDHYPDACKMFQSQVIPSSHRLPCPFGESDELVGWLQMNKKARDIVDFGVLSTYAAAYGHTHHLRALYDLDPEAVMDREDLIDVAAIYGHVSILSYLAEVGYTHWSTAAVDDAAAGGHVNVLRFLYKHHNDVRCSMDVSVTTREAMLFLLSHGYLDEHPSTFGYTDAPGHFRKDTGLVRIYRQYPDIFLVA</sequence>
<dbReference type="SUPFAM" id="SSF48403">
    <property type="entry name" value="Ankyrin repeat"/>
    <property type="match status" value="2"/>
</dbReference>
<dbReference type="Pfam" id="PF13637">
    <property type="entry name" value="Ank_4"/>
    <property type="match status" value="1"/>
</dbReference>
<dbReference type="InterPro" id="IPR036770">
    <property type="entry name" value="Ankyrin_rpt-contain_sf"/>
</dbReference>
<dbReference type="Proteomes" id="UP000794436">
    <property type="component" value="Unassembled WGS sequence"/>
</dbReference>
<reference evidence="1" key="1">
    <citation type="submission" date="2019-03" db="EMBL/GenBank/DDBJ databases">
        <title>Long read genome sequence of the mycoparasitic Pythium oligandrum ATCC 38472 isolated from sugarbeet rhizosphere.</title>
        <authorList>
            <person name="Gaulin E."/>
        </authorList>
    </citation>
    <scope>NUCLEOTIDE SEQUENCE</scope>
    <source>
        <strain evidence="1">ATCC 38472_TT</strain>
    </source>
</reference>
<gene>
    <name evidence="1" type="ORF">Poli38472_001459</name>
</gene>
<dbReference type="PANTHER" id="PTHR46586:SF3">
    <property type="entry name" value="ANKYRIN REPEAT-CONTAINING PROTEIN"/>
    <property type="match status" value="1"/>
</dbReference>
<protein>
    <recommendedName>
        <fullName evidence="3">Ankyrin repeat-containing domain</fullName>
    </recommendedName>
</protein>
<dbReference type="InterPro" id="IPR002110">
    <property type="entry name" value="Ankyrin_rpt"/>
</dbReference>